<dbReference type="SUPFAM" id="SSF52540">
    <property type="entry name" value="P-loop containing nucleoside triphosphate hydrolases"/>
    <property type="match status" value="1"/>
</dbReference>
<proteinExistence type="predicted"/>
<dbReference type="EMBL" id="FNOK01000036">
    <property type="protein sequence ID" value="SDY83684.1"/>
    <property type="molecule type" value="Genomic_DNA"/>
</dbReference>
<evidence type="ECO:0000313" key="5">
    <source>
        <dbReference type="EMBL" id="SDY83684.1"/>
    </source>
</evidence>
<dbReference type="PROSITE" id="PS00211">
    <property type="entry name" value="ABC_TRANSPORTER_1"/>
    <property type="match status" value="1"/>
</dbReference>
<dbReference type="PANTHER" id="PTHR42794:SF2">
    <property type="entry name" value="ABC TRANSPORTER ATP-BINDING PROTEIN"/>
    <property type="match status" value="1"/>
</dbReference>
<keyword evidence="1" id="KW-0813">Transport</keyword>
<dbReference type="Proteomes" id="UP000199529">
    <property type="component" value="Unassembled WGS sequence"/>
</dbReference>
<dbReference type="InterPro" id="IPR003593">
    <property type="entry name" value="AAA+_ATPase"/>
</dbReference>
<protein>
    <submittedName>
        <fullName evidence="5">Iron complex transport system ATP-binding protein</fullName>
    </submittedName>
</protein>
<reference evidence="6" key="1">
    <citation type="submission" date="2016-10" db="EMBL/GenBank/DDBJ databases">
        <authorList>
            <person name="Varghese N."/>
            <person name="Submissions S."/>
        </authorList>
    </citation>
    <scope>NUCLEOTIDE SEQUENCE [LARGE SCALE GENOMIC DNA]</scope>
    <source>
        <strain evidence="6">CGMCC 4.3530</strain>
    </source>
</reference>
<feature type="domain" description="ABC transporter" evidence="4">
    <location>
        <begin position="3"/>
        <end position="236"/>
    </location>
</feature>
<dbReference type="Pfam" id="PF00005">
    <property type="entry name" value="ABC_tran"/>
    <property type="match status" value="1"/>
</dbReference>
<evidence type="ECO:0000256" key="2">
    <source>
        <dbReference type="ARBA" id="ARBA00022741"/>
    </source>
</evidence>
<dbReference type="GO" id="GO:0005524">
    <property type="term" value="F:ATP binding"/>
    <property type="evidence" value="ECO:0007669"/>
    <property type="project" value="UniProtKB-KW"/>
</dbReference>
<dbReference type="PROSITE" id="PS50893">
    <property type="entry name" value="ABC_TRANSPORTER_2"/>
    <property type="match status" value="1"/>
</dbReference>
<name>A0A1H3N4J2_9PSEU</name>
<dbReference type="RefSeq" id="WP_093272146.1">
    <property type="nucleotide sequence ID" value="NZ_FNOK01000036.1"/>
</dbReference>
<keyword evidence="2" id="KW-0547">Nucleotide-binding</keyword>
<dbReference type="SMART" id="SM00382">
    <property type="entry name" value="AAA"/>
    <property type="match status" value="1"/>
</dbReference>
<keyword evidence="6" id="KW-1185">Reference proteome</keyword>
<organism evidence="5 6">
    <name type="scientific">Saccharopolyspora shandongensis</name>
    <dbReference type="NCBI Taxonomy" id="418495"/>
    <lineage>
        <taxon>Bacteria</taxon>
        <taxon>Bacillati</taxon>
        <taxon>Actinomycetota</taxon>
        <taxon>Actinomycetes</taxon>
        <taxon>Pseudonocardiales</taxon>
        <taxon>Pseudonocardiaceae</taxon>
        <taxon>Saccharopolyspora</taxon>
    </lineage>
</organism>
<dbReference type="PANTHER" id="PTHR42794">
    <property type="entry name" value="HEMIN IMPORT ATP-BINDING PROTEIN HMUV"/>
    <property type="match status" value="1"/>
</dbReference>
<dbReference type="AlphaFoldDB" id="A0A1H3N4J2"/>
<evidence type="ECO:0000256" key="3">
    <source>
        <dbReference type="ARBA" id="ARBA00022840"/>
    </source>
</evidence>
<evidence type="ECO:0000313" key="6">
    <source>
        <dbReference type="Proteomes" id="UP000199529"/>
    </source>
</evidence>
<dbReference type="InterPro" id="IPR017871">
    <property type="entry name" value="ABC_transporter-like_CS"/>
</dbReference>
<dbReference type="InterPro" id="IPR027417">
    <property type="entry name" value="P-loop_NTPase"/>
</dbReference>
<evidence type="ECO:0000256" key="1">
    <source>
        <dbReference type="ARBA" id="ARBA00022448"/>
    </source>
</evidence>
<accession>A0A1H3N4J2</accession>
<dbReference type="GO" id="GO:0016887">
    <property type="term" value="F:ATP hydrolysis activity"/>
    <property type="evidence" value="ECO:0007669"/>
    <property type="project" value="InterPro"/>
</dbReference>
<dbReference type="STRING" id="418495.SAMN05216215_103689"/>
<sequence length="254" mass="27805">MSVRVRGARVELGGRAFLSDVDVEVREGEVFGLVGPNGSGKTTLLRALYRAIEPTAGTIEVAGQDQPGRRELARILAATVQETENRAALTVREVVTQGRLPHLGLLERMRAADRRIVDESLRATGLLDAAERDVRTLSGGERQRAAIARALAQQPRVLVLDEPTNHLDLRHQYSILRLLRDLASDGLTVLITLHDLRHAAEFCDRIVVLHEGAVTRTGTPTEVLDENLLAEVFGIRARLAHHNGRPTLDVDGAL</sequence>
<gene>
    <name evidence="5" type="ORF">SAMN05216215_103689</name>
</gene>
<dbReference type="Gene3D" id="3.40.50.300">
    <property type="entry name" value="P-loop containing nucleotide triphosphate hydrolases"/>
    <property type="match status" value="1"/>
</dbReference>
<keyword evidence="3 5" id="KW-0067">ATP-binding</keyword>
<dbReference type="CDD" id="cd03214">
    <property type="entry name" value="ABC_Iron-Siderophores_B12_Hemin"/>
    <property type="match status" value="1"/>
</dbReference>
<dbReference type="InterPro" id="IPR003439">
    <property type="entry name" value="ABC_transporter-like_ATP-bd"/>
</dbReference>
<dbReference type="OrthoDB" id="4131at2"/>
<dbReference type="FunFam" id="3.40.50.300:FF:000134">
    <property type="entry name" value="Iron-enterobactin ABC transporter ATP-binding protein"/>
    <property type="match status" value="1"/>
</dbReference>
<evidence type="ECO:0000259" key="4">
    <source>
        <dbReference type="PROSITE" id="PS50893"/>
    </source>
</evidence>